<keyword evidence="6" id="KW-0540">Nuclease</keyword>
<feature type="domain" description="Calx-beta" evidence="5">
    <location>
        <begin position="202"/>
        <end position="303"/>
    </location>
</feature>
<dbReference type="PROSITE" id="PS00330">
    <property type="entry name" value="HEMOLYSIN_CALCIUM"/>
    <property type="match status" value="3"/>
</dbReference>
<dbReference type="InterPro" id="IPR018511">
    <property type="entry name" value="Hemolysin-typ_Ca-bd_CS"/>
</dbReference>
<dbReference type="Gene3D" id="2.150.10.10">
    <property type="entry name" value="Serralysin-like metalloprotease, C-terminal"/>
    <property type="match status" value="1"/>
</dbReference>
<keyword evidence="6" id="KW-0378">Hydrolase</keyword>
<sequence>MTSQYHRLSQGAFAQDWSEAGLIAKNDDWSGVPSIMGYRGDDLTSATGADPRTVIGTSAVLDVNADQTNPNTFNTGGVTEFAIGDPTVALSGSATADAPYVVIHLDSTGQENIELTFTARDLESGPDDAVQQVAVQYRLGETGSWTNVEGGYLADATQGPNLGGASIPVSVALPPEAGDQPQLQVRVITTNAVGNDEWVGIDDIRVSSSDVFGDGATQVSVGDVTVNEADGTAVFTVSRTDAATAFTVDYATQDGSATAGGDYAATRGTLTFEQGGELSRQVTVEIADDSVPEPDETFTLSLSDPTATAGEARIADGSGTATIVDDDVGISRISQVQGGGTASPLVGGRVTVEAVVVGDFQNGDADPRREIGGFYLVEEAADRDADGLTSEGIFVYEGAGPLRADVNEGDLVRVTGTVAEFNGETQLTVAGAADIQVVSAGAVADIGTLAVEMDLPAAGTTGSASNGFQPDLEAYEGMLVTIPQTLAVTEQFNLDRFNEIELYAGEGDRLAGRIDESADDRPYQFTQTNEPDAAGYADHLRQLASRSITYDDGLNSQNQPIDFLDGFDPDDDGAGPTAANPEEPGYGTATAPRMGDTVTGLTGVLGFGPAGAYRVRSVEDGDNTFMSVNERPSEPDPVGGTLQVASFNVLNYFTTLNAGGNRTENGFEPRGANSPAEFERQTDKLVTAILGLDADVLGLVELENDFIEGSSGNAVEYLVGELNAAAGKTLYDWVRPGQDFVGGDAIAVGMIYKPEEVRIARDTEVAILDDSDVRPELLAESTIGRIFNGENTSRAALAVSFEEPGTGEQFTAVANHFKSKGGAGQGEDADRGDGAGSWNNQRQLAAEALTEWLGTNPTGTDDGDRMILGDLNSYFREDPIDTLKAAGYENLQERIDDPYSYVFDGQIGSLDYILANGTLAHQVTGITEWHINADEADALDYNLDFGRDPDYFDGSVAARVSDHDPLLAGLDLDNPARTVAGTNKADTFQDAAGFATTYRAGNGDDMVRGLDGADTLLGGNGKDTLFGGSGNDRLDGGTGDDRLEGGAGADIFVVSRGGGKDTLLDFDAAEGDRLEIDGGLRLRGVTEVDGDGTGGADTTVLQFNGATVALVGVTGVDDYGQLFA</sequence>
<gene>
    <name evidence="6" type="ORF">IGS68_08300</name>
</gene>
<organism evidence="6 7">
    <name type="scientific">Skermanella cutis</name>
    <dbReference type="NCBI Taxonomy" id="2775420"/>
    <lineage>
        <taxon>Bacteria</taxon>
        <taxon>Pseudomonadati</taxon>
        <taxon>Pseudomonadota</taxon>
        <taxon>Alphaproteobacteria</taxon>
        <taxon>Rhodospirillales</taxon>
        <taxon>Azospirillaceae</taxon>
        <taxon>Skermanella</taxon>
    </lineage>
</organism>
<evidence type="ECO:0000313" key="6">
    <source>
        <dbReference type="EMBL" id="QQP91194.1"/>
    </source>
</evidence>
<dbReference type="RefSeq" id="WP_201078852.1">
    <property type="nucleotide sequence ID" value="NZ_CP067420.1"/>
</dbReference>
<evidence type="ECO:0000256" key="4">
    <source>
        <dbReference type="SAM" id="MobiDB-lite"/>
    </source>
</evidence>
<dbReference type="GO" id="GO:0004519">
    <property type="term" value="F:endonuclease activity"/>
    <property type="evidence" value="ECO:0007669"/>
    <property type="project" value="UniProtKB-KW"/>
</dbReference>
<evidence type="ECO:0000256" key="2">
    <source>
        <dbReference type="ARBA" id="ARBA00022737"/>
    </source>
</evidence>
<dbReference type="Pfam" id="PF00353">
    <property type="entry name" value="HemolysinCabind"/>
    <property type="match status" value="1"/>
</dbReference>
<dbReference type="Pfam" id="PF03160">
    <property type="entry name" value="Calx-beta"/>
    <property type="match status" value="1"/>
</dbReference>
<dbReference type="CDD" id="cd10283">
    <property type="entry name" value="MnuA_DNase1-like"/>
    <property type="match status" value="1"/>
</dbReference>
<dbReference type="Proteomes" id="UP000595197">
    <property type="component" value="Chromosome"/>
</dbReference>
<dbReference type="Gene3D" id="3.60.10.10">
    <property type="entry name" value="Endonuclease/exonuclease/phosphatase"/>
    <property type="match status" value="1"/>
</dbReference>
<keyword evidence="3" id="KW-0106">Calcium</keyword>
<evidence type="ECO:0000256" key="1">
    <source>
        <dbReference type="ARBA" id="ARBA00022729"/>
    </source>
</evidence>
<dbReference type="PANTHER" id="PTHR42834:SF1">
    <property type="entry name" value="ENDONUCLEASE_EXONUCLEASE_PHOSPHATASE FAMILY PROTEIN (AFU_ORTHOLOGUE AFUA_3G09210)"/>
    <property type="match status" value="1"/>
</dbReference>
<dbReference type="InterPro" id="IPR011049">
    <property type="entry name" value="Serralysin-like_metalloprot_C"/>
</dbReference>
<evidence type="ECO:0000259" key="5">
    <source>
        <dbReference type="SMART" id="SM00237"/>
    </source>
</evidence>
<accession>A0ABX7B9Y5</accession>
<dbReference type="SUPFAM" id="SSF51120">
    <property type="entry name" value="beta-Roll"/>
    <property type="match status" value="1"/>
</dbReference>
<proteinExistence type="predicted"/>
<dbReference type="InterPro" id="IPR036691">
    <property type="entry name" value="Endo/exonu/phosph_ase_sf"/>
</dbReference>
<feature type="region of interest" description="Disordered" evidence="4">
    <location>
        <begin position="818"/>
        <end position="838"/>
    </location>
</feature>
<dbReference type="InterPro" id="IPR003644">
    <property type="entry name" value="Calx_beta"/>
</dbReference>
<keyword evidence="7" id="KW-1185">Reference proteome</keyword>
<dbReference type="PANTHER" id="PTHR42834">
    <property type="entry name" value="ENDONUCLEASE/EXONUCLEASE/PHOSPHATASE FAMILY PROTEIN (AFU_ORTHOLOGUE AFUA_3G09210)"/>
    <property type="match status" value="1"/>
</dbReference>
<name>A0ABX7B9Y5_9PROT</name>
<dbReference type="InterPro" id="IPR001343">
    <property type="entry name" value="Hemolysn_Ca-bd"/>
</dbReference>
<protein>
    <submittedName>
        <fullName evidence="6">ExeM/NucH family extracellular endonuclease</fullName>
    </submittedName>
</protein>
<dbReference type="EMBL" id="CP067420">
    <property type="protein sequence ID" value="QQP91194.1"/>
    <property type="molecule type" value="Genomic_DNA"/>
</dbReference>
<dbReference type="SMART" id="SM00237">
    <property type="entry name" value="Calx_beta"/>
    <property type="match status" value="1"/>
</dbReference>
<feature type="region of interest" description="Disordered" evidence="4">
    <location>
        <begin position="551"/>
        <end position="594"/>
    </location>
</feature>
<keyword evidence="1" id="KW-0732">Signal</keyword>
<keyword evidence="2" id="KW-0677">Repeat</keyword>
<reference evidence="6" key="1">
    <citation type="submission" date="2021-02" db="EMBL/GenBank/DDBJ databases">
        <title>Skermanella TT6 skin isolate.</title>
        <authorList>
            <person name="Lee K."/>
            <person name="Ganzorig M."/>
        </authorList>
    </citation>
    <scope>NUCLEOTIDE SEQUENCE</scope>
    <source>
        <strain evidence="6">TT6</strain>
    </source>
</reference>
<keyword evidence="6" id="KW-0255">Endonuclease</keyword>
<evidence type="ECO:0000256" key="3">
    <source>
        <dbReference type="ARBA" id="ARBA00022837"/>
    </source>
</evidence>
<dbReference type="CDD" id="cd04486">
    <property type="entry name" value="YhcR_OBF_like"/>
    <property type="match status" value="1"/>
</dbReference>
<dbReference type="InterPro" id="IPR038081">
    <property type="entry name" value="CalX-like_sf"/>
</dbReference>
<dbReference type="Gene3D" id="2.60.40.2030">
    <property type="match status" value="1"/>
</dbReference>
<dbReference type="SUPFAM" id="SSF56219">
    <property type="entry name" value="DNase I-like"/>
    <property type="match status" value="1"/>
</dbReference>
<evidence type="ECO:0000313" key="7">
    <source>
        <dbReference type="Proteomes" id="UP000595197"/>
    </source>
</evidence>
<dbReference type="InterPro" id="IPR047971">
    <property type="entry name" value="ExeM-like"/>
</dbReference>
<dbReference type="PRINTS" id="PR00313">
    <property type="entry name" value="CABNDNGRPT"/>
</dbReference>
<dbReference type="NCBIfam" id="NF033681">
    <property type="entry name" value="ExeM_NucH_DNase"/>
    <property type="match status" value="1"/>
</dbReference>
<dbReference type="SUPFAM" id="SSF141072">
    <property type="entry name" value="CalX-like"/>
    <property type="match status" value="1"/>
</dbReference>